<dbReference type="GO" id="GO:0006355">
    <property type="term" value="P:regulation of DNA-templated transcription"/>
    <property type="evidence" value="ECO:0007669"/>
    <property type="project" value="InterPro"/>
</dbReference>
<dbReference type="SUPFAM" id="SSF46955">
    <property type="entry name" value="Putative DNA-binding domain"/>
    <property type="match status" value="1"/>
</dbReference>
<dbReference type="GO" id="GO:0003677">
    <property type="term" value="F:DNA binding"/>
    <property type="evidence" value="ECO:0007669"/>
    <property type="project" value="UniProtKB-KW"/>
</dbReference>
<sequence>MTDPPAHPGTPEAFDDADYPAYTMGRAAEMLGVTPDFLRSLGPAGLLDPNRSAGGHRRYSRAELALASRVRALLDEDGMSLLVAACRLARTEADLAHAQQRLAELDHTHHSDRPARKGDR</sequence>
<proteinExistence type="predicted"/>
<dbReference type="Proteomes" id="UP001180845">
    <property type="component" value="Unassembled WGS sequence"/>
</dbReference>
<comment type="caution">
    <text evidence="2">The sequence shown here is derived from an EMBL/GenBank/DDBJ whole genome shotgun (WGS) entry which is preliminary data.</text>
</comment>
<protein>
    <submittedName>
        <fullName evidence="2">DNA-binding transcriptional MerR regulator</fullName>
    </submittedName>
</protein>
<dbReference type="EMBL" id="JAVDXW010000002">
    <property type="protein sequence ID" value="MDR7304469.1"/>
    <property type="molecule type" value="Genomic_DNA"/>
</dbReference>
<dbReference type="InterPro" id="IPR009061">
    <property type="entry name" value="DNA-bd_dom_put_sf"/>
</dbReference>
<dbReference type="PROSITE" id="PS50937">
    <property type="entry name" value="HTH_MERR_2"/>
    <property type="match status" value="1"/>
</dbReference>
<feature type="domain" description="HTH merR-type" evidence="1">
    <location>
        <begin position="21"/>
        <end position="90"/>
    </location>
</feature>
<dbReference type="SMART" id="SM00422">
    <property type="entry name" value="HTH_MERR"/>
    <property type="match status" value="1"/>
</dbReference>
<dbReference type="InterPro" id="IPR000551">
    <property type="entry name" value="MerR-type_HTH_dom"/>
</dbReference>
<evidence type="ECO:0000313" key="3">
    <source>
        <dbReference type="Proteomes" id="UP001180845"/>
    </source>
</evidence>
<dbReference type="Gene3D" id="1.10.1660.10">
    <property type="match status" value="1"/>
</dbReference>
<reference evidence="2" key="1">
    <citation type="submission" date="2023-07" db="EMBL/GenBank/DDBJ databases">
        <title>Sequencing the genomes of 1000 actinobacteria strains.</title>
        <authorList>
            <person name="Klenk H.-P."/>
        </authorList>
    </citation>
    <scope>NUCLEOTIDE SEQUENCE</scope>
    <source>
        <strain evidence="2">DSM 45977</strain>
    </source>
</reference>
<dbReference type="AlphaFoldDB" id="A0AAE3ZKE3"/>
<keyword evidence="3" id="KW-1185">Reference proteome</keyword>
<name>A0AAE3ZKE3_9ACTN</name>
<dbReference type="RefSeq" id="WP_310278589.1">
    <property type="nucleotide sequence ID" value="NZ_JAVDXW010000002.1"/>
</dbReference>
<organism evidence="2 3">
    <name type="scientific">Haloactinomyces albus</name>
    <dbReference type="NCBI Taxonomy" id="1352928"/>
    <lineage>
        <taxon>Bacteria</taxon>
        <taxon>Bacillati</taxon>
        <taxon>Actinomycetota</taxon>
        <taxon>Actinomycetes</taxon>
        <taxon>Actinopolysporales</taxon>
        <taxon>Actinopolysporaceae</taxon>
        <taxon>Haloactinomyces</taxon>
    </lineage>
</organism>
<keyword evidence="2" id="KW-0238">DNA-binding</keyword>
<evidence type="ECO:0000313" key="2">
    <source>
        <dbReference type="EMBL" id="MDR7304469.1"/>
    </source>
</evidence>
<evidence type="ECO:0000259" key="1">
    <source>
        <dbReference type="PROSITE" id="PS50937"/>
    </source>
</evidence>
<dbReference type="Pfam" id="PF13411">
    <property type="entry name" value="MerR_1"/>
    <property type="match status" value="1"/>
</dbReference>
<accession>A0AAE3ZKE3</accession>
<gene>
    <name evidence="2" type="ORF">JOF55_004713</name>
</gene>